<dbReference type="Proteomes" id="UP000231451">
    <property type="component" value="Unassembled WGS sequence"/>
</dbReference>
<sequence length="149" mass="16833">MPEHHDDNIIKDIEPMATVSLEDLIARAMQEGFTVESLCLIAGITDQATIHRLETLDFSGLDQETLNRINYVLSELYMHDFDSELYLIDIVETLHTMFRIPVEAIAAYTGFTTKQLESPSAMSHEAGNNSHSVIKLLNLFTTAVREKLH</sequence>
<dbReference type="RefSeq" id="WP_100512327.1">
    <property type="nucleotide sequence ID" value="NZ_PEBK01000002.1"/>
</dbReference>
<evidence type="ECO:0000313" key="2">
    <source>
        <dbReference type="Proteomes" id="UP000231451"/>
    </source>
</evidence>
<gene>
    <name evidence="1" type="ORF">CSQ87_02650</name>
</gene>
<keyword evidence="2" id="KW-1185">Reference proteome</keyword>
<evidence type="ECO:0000313" key="1">
    <source>
        <dbReference type="EMBL" id="PJM75793.1"/>
    </source>
</evidence>
<reference evidence="1 2" key="1">
    <citation type="submission" date="2017-10" db="EMBL/GenBank/DDBJ databases">
        <title>Draft genome sequences of strains TRE 1, TRE 9, TRE H and TRI 7, isolated from tamarins, belonging to four potential novel Bifidobacterium species.</title>
        <authorList>
            <person name="Mattarelli P."/>
            <person name="Modesto M."/>
            <person name="Puglisi E."/>
            <person name="Morelli L."/>
            <person name="Spezio C."/>
            <person name="Bonetti A."/>
            <person name="Sandri C."/>
        </authorList>
    </citation>
    <scope>NUCLEOTIDE SEQUENCE [LARGE SCALE GENOMIC DNA]</scope>
    <source>
        <strain evidence="2">TRI7</strain>
    </source>
</reference>
<comment type="caution">
    <text evidence="1">The sequence shown here is derived from an EMBL/GenBank/DDBJ whole genome shotgun (WGS) entry which is preliminary data.</text>
</comment>
<dbReference type="InterPro" id="IPR046930">
    <property type="entry name" value="HTH_60"/>
</dbReference>
<proteinExistence type="predicted"/>
<protein>
    <submittedName>
        <fullName evidence="1">Uncharacterized protein</fullName>
    </submittedName>
</protein>
<accession>A0A2M9HG86</accession>
<name>A0A2M9HG86_9BIFI</name>
<dbReference type="AlphaFoldDB" id="A0A2M9HG86"/>
<organism evidence="1 2">
    <name type="scientific">Bifidobacterium simiarum</name>
    <dbReference type="NCBI Taxonomy" id="2045441"/>
    <lineage>
        <taxon>Bacteria</taxon>
        <taxon>Bacillati</taxon>
        <taxon>Actinomycetota</taxon>
        <taxon>Actinomycetes</taxon>
        <taxon>Bifidobacteriales</taxon>
        <taxon>Bifidobacteriaceae</taxon>
        <taxon>Bifidobacterium</taxon>
    </lineage>
</organism>
<dbReference type="EMBL" id="PEBK01000002">
    <property type="protein sequence ID" value="PJM75793.1"/>
    <property type="molecule type" value="Genomic_DNA"/>
</dbReference>
<dbReference type="Pfam" id="PF20317">
    <property type="entry name" value="HTH_60"/>
    <property type="match status" value="1"/>
</dbReference>